<reference evidence="1" key="1">
    <citation type="submission" date="2014-09" db="EMBL/GenBank/DDBJ databases">
        <authorList>
            <person name="Magalhaes I.L.F."/>
            <person name="Oliveira U."/>
            <person name="Santos F.R."/>
            <person name="Vidigal T.H.D.A."/>
            <person name="Brescovit A.D."/>
            <person name="Santos A.J."/>
        </authorList>
    </citation>
    <scope>NUCLEOTIDE SEQUENCE</scope>
    <source>
        <tissue evidence="1">Shoot tissue taken approximately 20 cm above the soil surface</tissue>
    </source>
</reference>
<evidence type="ECO:0000313" key="1">
    <source>
        <dbReference type="EMBL" id="JAD74793.1"/>
    </source>
</evidence>
<organism evidence="1">
    <name type="scientific">Arundo donax</name>
    <name type="common">Giant reed</name>
    <name type="synonym">Donax arundinaceus</name>
    <dbReference type="NCBI Taxonomy" id="35708"/>
    <lineage>
        <taxon>Eukaryota</taxon>
        <taxon>Viridiplantae</taxon>
        <taxon>Streptophyta</taxon>
        <taxon>Embryophyta</taxon>
        <taxon>Tracheophyta</taxon>
        <taxon>Spermatophyta</taxon>
        <taxon>Magnoliopsida</taxon>
        <taxon>Liliopsida</taxon>
        <taxon>Poales</taxon>
        <taxon>Poaceae</taxon>
        <taxon>PACMAD clade</taxon>
        <taxon>Arundinoideae</taxon>
        <taxon>Arundineae</taxon>
        <taxon>Arundo</taxon>
    </lineage>
</organism>
<name>A0A0A9CK04_ARUDO</name>
<sequence length="33" mass="3867">MEYKYTLADSLPLHHVTNHKKMSGHIHVSCRMT</sequence>
<proteinExistence type="predicted"/>
<dbReference type="EMBL" id="GBRH01223102">
    <property type="protein sequence ID" value="JAD74793.1"/>
    <property type="molecule type" value="Transcribed_RNA"/>
</dbReference>
<dbReference type="AlphaFoldDB" id="A0A0A9CK04"/>
<accession>A0A0A9CK04</accession>
<protein>
    <submittedName>
        <fullName evidence="1">Uncharacterized protein</fullName>
    </submittedName>
</protein>
<reference evidence="1" key="2">
    <citation type="journal article" date="2015" name="Data Brief">
        <title>Shoot transcriptome of the giant reed, Arundo donax.</title>
        <authorList>
            <person name="Barrero R.A."/>
            <person name="Guerrero F.D."/>
            <person name="Moolhuijzen P."/>
            <person name="Goolsby J.A."/>
            <person name="Tidwell J."/>
            <person name="Bellgard S.E."/>
            <person name="Bellgard M.I."/>
        </authorList>
    </citation>
    <scope>NUCLEOTIDE SEQUENCE</scope>
    <source>
        <tissue evidence="1">Shoot tissue taken approximately 20 cm above the soil surface</tissue>
    </source>
</reference>